<sequence length="159" mass="16829">MVTYLLIGGIMLLGIESVVPGTCVFGVSGMILLLAVLYLYLGAGATAAVVVAILSVISLAVGIWLIKKVPHSWIGKRLTLTLESTKDRGYSGNDERVDLLGQEGVTQSVLRPAGRALFGENIIDVITDGEFYEPGTKVVVVAVTGGRVVVRKVESEEAK</sequence>
<feature type="transmembrane region" description="Helical" evidence="5">
    <location>
        <begin position="47"/>
        <end position="66"/>
    </location>
</feature>
<dbReference type="RefSeq" id="WP_006555743.1">
    <property type="nucleotide sequence ID" value="NZ_CAUBPY010000005.1"/>
</dbReference>
<keyword evidence="4 5" id="KW-0472">Membrane</keyword>
<dbReference type="GO" id="GO:0005886">
    <property type="term" value="C:plasma membrane"/>
    <property type="evidence" value="ECO:0007669"/>
    <property type="project" value="TreeGrafter"/>
</dbReference>
<feature type="domain" description="NfeD-like C-terminal" evidence="6">
    <location>
        <begin position="98"/>
        <end position="152"/>
    </location>
</feature>
<dbReference type="PANTHER" id="PTHR33507:SF3">
    <property type="entry name" value="INNER MEMBRANE PROTEIN YBBJ"/>
    <property type="match status" value="1"/>
</dbReference>
<evidence type="ECO:0000256" key="2">
    <source>
        <dbReference type="ARBA" id="ARBA00022692"/>
    </source>
</evidence>
<dbReference type="InterPro" id="IPR052165">
    <property type="entry name" value="Membrane_assoc_protease"/>
</dbReference>
<reference evidence="7 8" key="1">
    <citation type="submission" date="2019-09" db="EMBL/GenBank/DDBJ databases">
        <title>Draft genome sequence of 3 type strains from the CCUG.</title>
        <authorList>
            <person name="Pineiro-Iglesias B."/>
            <person name="Tunovic T."/>
            <person name="Unosson C."/>
            <person name="Inganas E."/>
            <person name="Ohlen M."/>
            <person name="Cardew S."/>
            <person name="Jensie-Markopoulos S."/>
            <person name="Salva-Serra F."/>
            <person name="Jaen-Luchoro D."/>
            <person name="Karlsson R."/>
            <person name="Svensson-Stadler L."/>
            <person name="Chun J."/>
            <person name="Moore E."/>
        </authorList>
    </citation>
    <scope>NUCLEOTIDE SEQUENCE [LARGE SCALE GENOMIC DNA]</scope>
    <source>
        <strain evidence="7 8">CCUG 65427</strain>
    </source>
</reference>
<evidence type="ECO:0000256" key="4">
    <source>
        <dbReference type="ARBA" id="ARBA00023136"/>
    </source>
</evidence>
<dbReference type="AlphaFoldDB" id="A0A833CAX9"/>
<organism evidence="7 8">
    <name type="scientific">Veillonella seminalis</name>
    <dbReference type="NCBI Taxonomy" id="1502943"/>
    <lineage>
        <taxon>Bacteria</taxon>
        <taxon>Bacillati</taxon>
        <taxon>Bacillota</taxon>
        <taxon>Negativicutes</taxon>
        <taxon>Veillonellales</taxon>
        <taxon>Veillonellaceae</taxon>
        <taxon>Veillonella</taxon>
    </lineage>
</organism>
<dbReference type="Gene3D" id="2.40.50.140">
    <property type="entry name" value="Nucleic acid-binding proteins"/>
    <property type="match status" value="1"/>
</dbReference>
<protein>
    <recommendedName>
        <fullName evidence="6">NfeD-like C-terminal domain-containing protein</fullName>
    </recommendedName>
</protein>
<dbReference type="Proteomes" id="UP000434554">
    <property type="component" value="Unassembled WGS sequence"/>
</dbReference>
<dbReference type="EMBL" id="WBKH01000005">
    <property type="protein sequence ID" value="KAB1478595.1"/>
    <property type="molecule type" value="Genomic_DNA"/>
</dbReference>
<proteinExistence type="predicted"/>
<gene>
    <name evidence="7" type="ORF">F8R14_05370</name>
</gene>
<evidence type="ECO:0000313" key="7">
    <source>
        <dbReference type="EMBL" id="KAB1478595.1"/>
    </source>
</evidence>
<dbReference type="Pfam" id="PF01957">
    <property type="entry name" value="NfeD"/>
    <property type="match status" value="1"/>
</dbReference>
<evidence type="ECO:0000256" key="3">
    <source>
        <dbReference type="ARBA" id="ARBA00022989"/>
    </source>
</evidence>
<name>A0A833CAX9_9FIRM</name>
<keyword evidence="2 5" id="KW-0812">Transmembrane</keyword>
<comment type="caution">
    <text evidence="7">The sequence shown here is derived from an EMBL/GenBank/DDBJ whole genome shotgun (WGS) entry which is preliminary data.</text>
</comment>
<dbReference type="InterPro" id="IPR012340">
    <property type="entry name" value="NA-bd_OB-fold"/>
</dbReference>
<evidence type="ECO:0000313" key="8">
    <source>
        <dbReference type="Proteomes" id="UP000434554"/>
    </source>
</evidence>
<dbReference type="InterPro" id="IPR002810">
    <property type="entry name" value="NfeD-like_C"/>
</dbReference>
<accession>A0A833CAX9</accession>
<keyword evidence="3 5" id="KW-1133">Transmembrane helix</keyword>
<evidence type="ECO:0000256" key="1">
    <source>
        <dbReference type="ARBA" id="ARBA00004141"/>
    </source>
</evidence>
<comment type="subcellular location">
    <subcellularLocation>
        <location evidence="1">Membrane</location>
        <topology evidence="1">Multi-pass membrane protein</topology>
    </subcellularLocation>
</comment>
<dbReference type="PANTHER" id="PTHR33507">
    <property type="entry name" value="INNER MEMBRANE PROTEIN YBBJ"/>
    <property type="match status" value="1"/>
</dbReference>
<evidence type="ECO:0000259" key="6">
    <source>
        <dbReference type="Pfam" id="PF01957"/>
    </source>
</evidence>
<dbReference type="GeneID" id="83054459"/>
<evidence type="ECO:0000256" key="5">
    <source>
        <dbReference type="SAM" id="Phobius"/>
    </source>
</evidence>
<feature type="transmembrane region" description="Helical" evidence="5">
    <location>
        <begin position="12"/>
        <end position="41"/>
    </location>
</feature>